<feature type="binding site" evidence="6">
    <location>
        <begin position="457"/>
        <end position="458"/>
    </location>
    <ligand>
        <name>alpha-maltose 1-phosphate</name>
        <dbReference type="ChEBI" id="CHEBI:63576"/>
    </ligand>
</feature>
<feature type="binding site" evidence="6">
    <location>
        <position position="184"/>
    </location>
    <ligand>
        <name>alpha-maltose 1-phosphate</name>
        <dbReference type="ChEBI" id="CHEBI:63576"/>
    </ligand>
</feature>
<dbReference type="EC" id="2.4.99.16" evidence="6"/>
<keyword evidence="3 6" id="KW-0808">Transferase</keyword>
<feature type="binding site" evidence="6">
    <location>
        <position position="244"/>
    </location>
    <ligand>
        <name>alpha-maltose 1-phosphate</name>
        <dbReference type="ChEBI" id="CHEBI:63576"/>
    </ligand>
</feature>
<reference evidence="8" key="1">
    <citation type="journal article" date="2004" name="Appl. Environ. Microbiol.">
        <title>Long-chain N-acyltyrosine synthases from environmental DNA.</title>
        <authorList>
            <person name="Brady S.F."/>
            <person name="Chao C.J."/>
            <person name="Clardy J."/>
        </authorList>
    </citation>
    <scope>NUCLEOTIDE SEQUENCE</scope>
</reference>
<dbReference type="InterPro" id="IPR013780">
    <property type="entry name" value="Glyco_hydro_b"/>
</dbReference>
<comment type="catalytic activity">
    <reaction evidence="5 6">
        <text>alpha-maltose 1-phosphate + [(1-&gt;4)-alpha-D-glucosyl](n) = [(1-&gt;4)-alpha-D-glucosyl](n+2) + phosphate</text>
        <dbReference type="Rhea" id="RHEA:42692"/>
        <dbReference type="Rhea" id="RHEA-COMP:9584"/>
        <dbReference type="Rhea" id="RHEA-COMP:10183"/>
        <dbReference type="ChEBI" id="CHEBI:15444"/>
        <dbReference type="ChEBI" id="CHEBI:43474"/>
        <dbReference type="ChEBI" id="CHEBI:63576"/>
        <dbReference type="EC" id="2.4.99.16"/>
    </reaction>
</comment>
<evidence type="ECO:0000259" key="7">
    <source>
        <dbReference type="SMART" id="SM00642"/>
    </source>
</evidence>
<keyword evidence="4 6" id="KW-0119">Carbohydrate metabolism</keyword>
<proteinExistence type="inferred from homology"/>
<dbReference type="GO" id="GO:0016758">
    <property type="term" value="F:hexosyltransferase activity"/>
    <property type="evidence" value="ECO:0007669"/>
    <property type="project" value="UniProtKB-UniRule"/>
</dbReference>
<name>G4WVV5_9BACT</name>
<evidence type="ECO:0000256" key="3">
    <source>
        <dbReference type="ARBA" id="ARBA00022679"/>
    </source>
</evidence>
<sequence>MKLVGPDRWQGGFVASTLGKCHYTVEGWIDRFGTWRNAMIKRMDRSKDLRTEYLIGAILVEEAGSRAASDDAARLDHWVRLLRDEGSSESSKEAILGDELAALMQKYPDRRFAARYSKELCIVIDREKAAFSAWYEMFPRSCAPQAGQHGTLRDCEARLSYVAAMGFDVLYLPPIHPIGHTSRKGKNNETVAGLDDVGSPWAIGSEQGGHTSIHPELGTLDDFESLMARAKERGIEIALDLAFQCSPDHPYVREHPEWFRKRPDGTIQYAENPPKKYEDILPLDFETPQWRELWDELKRVVLFWIEHGVHLFRVDNPHTKALSFWEWMIGEVKDQHPDVLFLAEAFTRPALMYRLAKAGFSQSYTYFTWRNTKPELTNYFQHWAESGVREYFRPSLWPNTPDILPEFLQSGGRAAFMIRFILAATLGANYGIYGPAFELCESIPTEPGSEEYLNSEKYELKHWDLSSPKSLKDLIARINRIRRENPALQRDANLHFHNTDNTEVICFSKSTDDLSDIVIVLCNLDPFHKQTGWIDLDLVSLGLDPRRTFQAHDLLSDSRFLWHGARNYFELTPESLPAHIMKVRKWVRTESDFDYYF</sequence>
<comment type="function">
    <text evidence="6">Maltosyltransferase that uses maltose 1-phosphate (M1P) as the sugar donor to elongate linear or branched alpha-(1-&gt;4)-glucans. Is involved in a branched alpha-glucan biosynthetic pathway from trehalose, together with TreS, Mak and GlgB.</text>
</comment>
<dbReference type="Gene3D" id="3.20.20.80">
    <property type="entry name" value="Glycosidases"/>
    <property type="match status" value="1"/>
</dbReference>
<comment type="subunit">
    <text evidence="1 6">Homodimer.</text>
</comment>
<dbReference type="InterPro" id="IPR006047">
    <property type="entry name" value="GH13_cat_dom"/>
</dbReference>
<comment type="similarity">
    <text evidence="6">Belongs to the glycosyl hydrolase 13 family. GlgE subfamily.</text>
</comment>
<dbReference type="HAMAP" id="MF_02124">
    <property type="entry name" value="GlgE"/>
    <property type="match status" value="1"/>
</dbReference>
<keyword evidence="2 6" id="KW-0328">Glycosyltransferase</keyword>
<dbReference type="InterPro" id="IPR049171">
    <property type="entry name" value="GLGE_C"/>
</dbReference>
<dbReference type="SMART" id="SM00642">
    <property type="entry name" value="Aamy"/>
    <property type="match status" value="1"/>
</dbReference>
<dbReference type="PANTHER" id="PTHR47786">
    <property type="entry name" value="ALPHA-1,4-GLUCAN:MALTOSE-1-PHOSPHATE MALTOSYLTRANSFERASE"/>
    <property type="match status" value="1"/>
</dbReference>
<evidence type="ECO:0000256" key="2">
    <source>
        <dbReference type="ARBA" id="ARBA00022676"/>
    </source>
</evidence>
<dbReference type="InterPro" id="IPR026585">
    <property type="entry name" value="GlgE"/>
</dbReference>
<dbReference type="Pfam" id="PF00128">
    <property type="entry name" value="Alpha-amylase"/>
    <property type="match status" value="1"/>
</dbReference>
<evidence type="ECO:0000256" key="4">
    <source>
        <dbReference type="ARBA" id="ARBA00023277"/>
    </source>
</evidence>
<dbReference type="Pfam" id="PF21702">
    <property type="entry name" value="GLGE_C"/>
    <property type="match status" value="1"/>
</dbReference>
<dbReference type="InterPro" id="IPR017853">
    <property type="entry name" value="GH"/>
</dbReference>
<dbReference type="InterPro" id="IPR021828">
    <property type="entry name" value="GlgE_dom_N/S"/>
</dbReference>
<dbReference type="AlphaFoldDB" id="G4WVV5"/>
<dbReference type="Gene3D" id="2.60.40.1180">
    <property type="entry name" value="Golgi alpha-mannosidase II"/>
    <property type="match status" value="1"/>
</dbReference>
<dbReference type="PANTHER" id="PTHR47786:SF2">
    <property type="entry name" value="GLYCOSYL HYDROLASE FAMILY 13 CATALYTIC DOMAIN-CONTAINING PROTEIN"/>
    <property type="match status" value="1"/>
</dbReference>
<gene>
    <name evidence="6" type="primary">glgE</name>
</gene>
<dbReference type="CDD" id="cd11344">
    <property type="entry name" value="AmyAc_GlgE_like"/>
    <property type="match status" value="1"/>
</dbReference>
<organism evidence="8">
    <name type="scientific">uncultured bacterium CSLD10</name>
    <dbReference type="NCBI Taxonomy" id="1091573"/>
    <lineage>
        <taxon>Bacteria</taxon>
        <taxon>environmental samples</taxon>
    </lineage>
</organism>
<protein>
    <recommendedName>
        <fullName evidence="6">Alpha-1,4-glucan:maltose-1-phosphate maltosyltransferase</fullName>
        <shortName evidence="6">GMPMT</shortName>
        <ecNumber evidence="6">2.4.99.16</ecNumber>
    </recommendedName>
    <alternativeName>
        <fullName evidence="6">(1-&gt;4)-alpha-D-glucan:maltose-1-phosphate alpha-D-maltosyltransferase</fullName>
    </alternativeName>
</protein>
<accession>G4WVV5</accession>
<dbReference type="Gene3D" id="1.20.58.80">
    <property type="entry name" value="Phosphotransferase system, lactose/cellobiose-type IIA subunit"/>
    <property type="match status" value="1"/>
</dbReference>
<reference evidence="8" key="2">
    <citation type="journal article" date="2011" name="J. Bacteriol.">
        <title>Long-chain N-acyl amino acid synthases are linked to the putative PEP-CTERM/exosortase protein-sorting system in Gram-negative bacteria.</title>
        <authorList>
            <person name="Craig J.W."/>
            <person name="Cherry M.A."/>
            <person name="Brady S.F."/>
        </authorList>
    </citation>
    <scope>NUCLEOTIDE SEQUENCE</scope>
</reference>
<dbReference type="SUPFAM" id="SSF51445">
    <property type="entry name" value="(Trans)glycosidases"/>
    <property type="match status" value="1"/>
</dbReference>
<feature type="active site" description="Proton donor" evidence="6">
    <location>
        <position position="344"/>
    </location>
</feature>
<dbReference type="GO" id="GO:0030979">
    <property type="term" value="P:alpha-glucan biosynthetic process"/>
    <property type="evidence" value="ECO:0007669"/>
    <property type="project" value="UniProtKB-UniRule"/>
</dbReference>
<feature type="active site" description="Nucleophile" evidence="6">
    <location>
        <position position="315"/>
    </location>
</feature>
<dbReference type="EMBL" id="JF429415">
    <property type="protein sequence ID" value="AEQ20557.1"/>
    <property type="molecule type" value="Genomic_DNA"/>
</dbReference>
<feature type="binding site" evidence="6">
    <location>
        <position position="279"/>
    </location>
    <ligand>
        <name>alpha-maltose 1-phosphate</name>
        <dbReference type="ChEBI" id="CHEBI:63576"/>
    </ligand>
</feature>
<feature type="site" description="Transition state stabilizer" evidence="6">
    <location>
        <position position="402"/>
    </location>
</feature>
<dbReference type="Pfam" id="PF11896">
    <property type="entry name" value="GlgE_dom_N_S"/>
    <property type="match status" value="1"/>
</dbReference>
<evidence type="ECO:0000313" key="8">
    <source>
        <dbReference type="EMBL" id="AEQ20557.1"/>
    </source>
</evidence>
<dbReference type="GO" id="GO:0004553">
    <property type="term" value="F:hydrolase activity, hydrolyzing O-glycosyl compounds"/>
    <property type="evidence" value="ECO:0007669"/>
    <property type="project" value="InterPro"/>
</dbReference>
<feature type="binding site" evidence="6">
    <location>
        <position position="316"/>
    </location>
    <ligand>
        <name>alpha-maltose 1-phosphate</name>
        <dbReference type="ChEBI" id="CHEBI:63576"/>
    </ligand>
</feature>
<evidence type="ECO:0000256" key="6">
    <source>
        <dbReference type="HAMAP-Rule" id="MF_02124"/>
    </source>
</evidence>
<feature type="domain" description="Glycosyl hydrolase family 13 catalytic" evidence="7">
    <location>
        <begin position="132"/>
        <end position="464"/>
    </location>
</feature>
<evidence type="ECO:0000256" key="1">
    <source>
        <dbReference type="ARBA" id="ARBA00011738"/>
    </source>
</evidence>
<evidence type="ECO:0000256" key="5">
    <source>
        <dbReference type="ARBA" id="ARBA00048735"/>
    </source>
</evidence>